<keyword evidence="2" id="KW-1185">Reference proteome</keyword>
<name>A0A9P5PYM0_9AGAR</name>
<dbReference type="PANTHER" id="PTHR28002:SF1">
    <property type="entry name" value="MIOREX COMPLEX COMPONENT 11"/>
    <property type="match status" value="1"/>
</dbReference>
<sequence>MSNKLNSSSGSGSFARYRNALNALSARTGTPLASLALSFGVLHELTAIAPLIGVFYAARTFGVGERIVTSVIANDTTSDNSDVGWAQQKCRQWVKEGEGWAERVGRRYGFFGFDKGNEDSSYVPGHIAGDVANAVVAYGATKAMLPLRVGLSLYLAPMFSRRCIEPLRRGIMGIFR</sequence>
<organism evidence="1 2">
    <name type="scientific">Rhodocollybia butyracea</name>
    <dbReference type="NCBI Taxonomy" id="206335"/>
    <lineage>
        <taxon>Eukaryota</taxon>
        <taxon>Fungi</taxon>
        <taxon>Dikarya</taxon>
        <taxon>Basidiomycota</taxon>
        <taxon>Agaricomycotina</taxon>
        <taxon>Agaricomycetes</taxon>
        <taxon>Agaricomycetidae</taxon>
        <taxon>Agaricales</taxon>
        <taxon>Marasmiineae</taxon>
        <taxon>Omphalotaceae</taxon>
        <taxon>Rhodocollybia</taxon>
    </lineage>
</organism>
<dbReference type="Proteomes" id="UP000772434">
    <property type="component" value="Unassembled WGS sequence"/>
</dbReference>
<comment type="caution">
    <text evidence="1">The sequence shown here is derived from an EMBL/GenBank/DDBJ whole genome shotgun (WGS) entry which is preliminary data.</text>
</comment>
<accession>A0A9P5PYM0</accession>
<proteinExistence type="predicted"/>
<evidence type="ECO:0000313" key="1">
    <source>
        <dbReference type="EMBL" id="KAF9071638.1"/>
    </source>
</evidence>
<dbReference type="AlphaFoldDB" id="A0A9P5PYM0"/>
<dbReference type="InterPro" id="IPR018811">
    <property type="entry name" value="MRX11"/>
</dbReference>
<dbReference type="OrthoDB" id="5580261at2759"/>
<dbReference type="EMBL" id="JADNRY010000030">
    <property type="protein sequence ID" value="KAF9071638.1"/>
    <property type="molecule type" value="Genomic_DNA"/>
</dbReference>
<dbReference type="PANTHER" id="PTHR28002">
    <property type="entry name" value="MIOREX COMPLEX COMPONENT 11"/>
    <property type="match status" value="1"/>
</dbReference>
<protein>
    <submittedName>
        <fullName evidence="1">Uncharacterized protein</fullName>
    </submittedName>
</protein>
<evidence type="ECO:0000313" key="2">
    <source>
        <dbReference type="Proteomes" id="UP000772434"/>
    </source>
</evidence>
<dbReference type="GO" id="GO:0005739">
    <property type="term" value="C:mitochondrion"/>
    <property type="evidence" value="ECO:0007669"/>
    <property type="project" value="TreeGrafter"/>
</dbReference>
<reference evidence="1" key="1">
    <citation type="submission" date="2020-11" db="EMBL/GenBank/DDBJ databases">
        <authorList>
            <consortium name="DOE Joint Genome Institute"/>
            <person name="Ahrendt S."/>
            <person name="Riley R."/>
            <person name="Andreopoulos W."/>
            <person name="Labutti K."/>
            <person name="Pangilinan J."/>
            <person name="Ruiz-Duenas F.J."/>
            <person name="Barrasa J.M."/>
            <person name="Sanchez-Garcia M."/>
            <person name="Camarero S."/>
            <person name="Miyauchi S."/>
            <person name="Serrano A."/>
            <person name="Linde D."/>
            <person name="Babiker R."/>
            <person name="Drula E."/>
            <person name="Ayuso-Fernandez I."/>
            <person name="Pacheco R."/>
            <person name="Padilla G."/>
            <person name="Ferreira P."/>
            <person name="Barriuso J."/>
            <person name="Kellner H."/>
            <person name="Castanera R."/>
            <person name="Alfaro M."/>
            <person name="Ramirez L."/>
            <person name="Pisabarro A.G."/>
            <person name="Kuo A."/>
            <person name="Tritt A."/>
            <person name="Lipzen A."/>
            <person name="He G."/>
            <person name="Yan M."/>
            <person name="Ng V."/>
            <person name="Cullen D."/>
            <person name="Martin F."/>
            <person name="Rosso M.-N."/>
            <person name="Henrissat B."/>
            <person name="Hibbett D."/>
            <person name="Martinez A.T."/>
            <person name="Grigoriev I.V."/>
        </authorList>
    </citation>
    <scope>NUCLEOTIDE SEQUENCE</scope>
    <source>
        <strain evidence="1">AH 40177</strain>
    </source>
</reference>
<dbReference type="Pfam" id="PF10306">
    <property type="entry name" value="FLILHELTA"/>
    <property type="match status" value="1"/>
</dbReference>
<gene>
    <name evidence="1" type="ORF">BDP27DRAFT_1218813</name>
</gene>